<dbReference type="Pfam" id="PF00083">
    <property type="entry name" value="Sugar_tr"/>
    <property type="match status" value="1"/>
</dbReference>
<dbReference type="WBParaSite" id="GPUH_0001964301-mRNA-1">
    <property type="protein sequence ID" value="GPUH_0001964301-mRNA-1"/>
    <property type="gene ID" value="GPUH_0001964301"/>
</dbReference>
<evidence type="ECO:0000256" key="4">
    <source>
        <dbReference type="ARBA" id="ARBA00023136"/>
    </source>
</evidence>
<feature type="transmembrane region" description="Helical" evidence="5">
    <location>
        <begin position="36"/>
        <end position="60"/>
    </location>
</feature>
<keyword evidence="3 5" id="KW-1133">Transmembrane helix</keyword>
<evidence type="ECO:0000259" key="6">
    <source>
        <dbReference type="PROSITE" id="PS50850"/>
    </source>
</evidence>
<keyword evidence="2 5" id="KW-0812">Transmembrane</keyword>
<feature type="transmembrane region" description="Helical" evidence="5">
    <location>
        <begin position="208"/>
        <end position="228"/>
    </location>
</feature>
<protein>
    <submittedName>
        <fullName evidence="9">MFS domain-containing protein</fullName>
    </submittedName>
</protein>
<evidence type="ECO:0000313" key="7">
    <source>
        <dbReference type="EMBL" id="VDN34213.1"/>
    </source>
</evidence>
<feature type="domain" description="Major facilitator superfamily (MFS) profile" evidence="6">
    <location>
        <begin position="40"/>
        <end position="252"/>
    </location>
</feature>
<evidence type="ECO:0000256" key="1">
    <source>
        <dbReference type="ARBA" id="ARBA00004141"/>
    </source>
</evidence>
<reference evidence="9" key="1">
    <citation type="submission" date="2016-06" db="UniProtKB">
        <authorList>
            <consortium name="WormBaseParasite"/>
        </authorList>
    </citation>
    <scope>IDENTIFICATION</scope>
</reference>
<dbReference type="EMBL" id="UYRT01088841">
    <property type="protein sequence ID" value="VDN34213.1"/>
    <property type="molecule type" value="Genomic_DNA"/>
</dbReference>
<dbReference type="InterPro" id="IPR020846">
    <property type="entry name" value="MFS_dom"/>
</dbReference>
<evidence type="ECO:0000256" key="5">
    <source>
        <dbReference type="SAM" id="Phobius"/>
    </source>
</evidence>
<dbReference type="SUPFAM" id="SSF103473">
    <property type="entry name" value="MFS general substrate transporter"/>
    <property type="match status" value="1"/>
</dbReference>
<dbReference type="OrthoDB" id="3936150at2759"/>
<evidence type="ECO:0000256" key="3">
    <source>
        <dbReference type="ARBA" id="ARBA00022989"/>
    </source>
</evidence>
<feature type="transmembrane region" description="Helical" evidence="5">
    <location>
        <begin position="152"/>
        <end position="179"/>
    </location>
</feature>
<dbReference type="GO" id="GO:0022857">
    <property type="term" value="F:transmembrane transporter activity"/>
    <property type="evidence" value="ECO:0007669"/>
    <property type="project" value="InterPro"/>
</dbReference>
<keyword evidence="8" id="KW-1185">Reference proteome</keyword>
<dbReference type="GO" id="GO:0016020">
    <property type="term" value="C:membrane"/>
    <property type="evidence" value="ECO:0007669"/>
    <property type="project" value="UniProtKB-SubCell"/>
</dbReference>
<name>A0A183EF77_9BILA</name>
<feature type="transmembrane region" description="Helical" evidence="5">
    <location>
        <begin position="235"/>
        <end position="251"/>
    </location>
</feature>
<dbReference type="InterPro" id="IPR005828">
    <property type="entry name" value="MFS_sugar_transport-like"/>
</dbReference>
<dbReference type="AlphaFoldDB" id="A0A183EF77"/>
<accession>A0A183EF77</accession>
<dbReference type="InterPro" id="IPR005829">
    <property type="entry name" value="Sugar_transporter_CS"/>
</dbReference>
<dbReference type="PROSITE" id="PS50850">
    <property type="entry name" value="MFS"/>
    <property type="match status" value="1"/>
</dbReference>
<dbReference type="PROSITE" id="PS00216">
    <property type="entry name" value="SUGAR_TRANSPORT_1"/>
    <property type="match status" value="1"/>
</dbReference>
<evidence type="ECO:0000313" key="9">
    <source>
        <dbReference type="WBParaSite" id="GPUH_0001964301-mRNA-1"/>
    </source>
</evidence>
<comment type="subcellular location">
    <subcellularLocation>
        <location evidence="1">Membrane</location>
        <topology evidence="1">Multi-pass membrane protein</topology>
    </subcellularLocation>
</comment>
<organism evidence="9">
    <name type="scientific">Gongylonema pulchrum</name>
    <dbReference type="NCBI Taxonomy" id="637853"/>
    <lineage>
        <taxon>Eukaryota</taxon>
        <taxon>Metazoa</taxon>
        <taxon>Ecdysozoa</taxon>
        <taxon>Nematoda</taxon>
        <taxon>Chromadorea</taxon>
        <taxon>Rhabditida</taxon>
        <taxon>Spirurina</taxon>
        <taxon>Spiruromorpha</taxon>
        <taxon>Spiruroidea</taxon>
        <taxon>Gongylonematidae</taxon>
        <taxon>Gongylonema</taxon>
    </lineage>
</organism>
<dbReference type="Proteomes" id="UP000271098">
    <property type="component" value="Unassembled WGS sequence"/>
</dbReference>
<dbReference type="InterPro" id="IPR036259">
    <property type="entry name" value="MFS_trans_sf"/>
</dbReference>
<evidence type="ECO:0000256" key="2">
    <source>
        <dbReference type="ARBA" id="ARBA00022692"/>
    </source>
</evidence>
<sequence length="252" mass="28243">MSSKSTDEVLTKPTSVEEGSNALEFTVSDITVCGKYVCYLTLVYFILVLIQVSNILFMTFADRKPTVKDVCEKHYPDYLLSKRCNITNCWVTTNETGNVICSTSTYDFIPIRYDFDVPTKFVKLGTTMQNVGLMIGAILAGNAADIFGRKKVLLTFTVCLIVCLIATPLAPSFVVFTVLRFFDMLFTGGKHCACIPYFMENLPDKHRMWIATIINYSPNFIVLAGIAYLCKQWKVLSWTIAGIAILPLIMIP</sequence>
<dbReference type="PANTHER" id="PTHR24064">
    <property type="entry name" value="SOLUTE CARRIER FAMILY 22 MEMBER"/>
    <property type="match status" value="1"/>
</dbReference>
<evidence type="ECO:0000313" key="8">
    <source>
        <dbReference type="Proteomes" id="UP000271098"/>
    </source>
</evidence>
<gene>
    <name evidence="7" type="ORF">GPUH_LOCUS19617</name>
</gene>
<proteinExistence type="predicted"/>
<reference evidence="7 8" key="2">
    <citation type="submission" date="2018-11" db="EMBL/GenBank/DDBJ databases">
        <authorList>
            <consortium name="Pathogen Informatics"/>
        </authorList>
    </citation>
    <scope>NUCLEOTIDE SEQUENCE [LARGE SCALE GENOMIC DNA]</scope>
</reference>
<dbReference type="Gene3D" id="1.20.1250.20">
    <property type="entry name" value="MFS general substrate transporter like domains"/>
    <property type="match status" value="1"/>
</dbReference>
<keyword evidence="4 5" id="KW-0472">Membrane</keyword>